<dbReference type="PROSITE" id="PS01124">
    <property type="entry name" value="HTH_ARAC_FAMILY_2"/>
    <property type="match status" value="1"/>
</dbReference>
<sequence length="273" mass="32139">MTQHGETYKDFRIAVPTGYENVFSHFYFAQNRTNETITKTLLPSYQTMLIFSFGKKALLKSKNNRQVEVDKCLVLGTIRRAFDYSLPPQSTILVANFKDDAFYRFFGSSAWAKNLLINPDELLDENCFTAWWYELSKMDDVHQQVSYMLHFCSLYLREQDPIAKQLADCKEQSLDPVKAVASNNNQTERNIQIKHKKHFGYSAKEINRYQRFLRAVEYIESMTSKMTKEDWFTIINSCGYYDQSHLIKDFKHYLNLSPTKYLKIQQDICNPII</sequence>
<accession>A0A2S9IY87</accession>
<reference evidence="2 3" key="1">
    <citation type="submission" date="2018-02" db="EMBL/GenBank/DDBJ databases">
        <title>The draft genome of Sphingobacterium sp. 5JN-11.</title>
        <authorList>
            <person name="Liu L."/>
            <person name="Li L."/>
            <person name="Liang L."/>
            <person name="Zhang X."/>
            <person name="Wang T."/>
        </authorList>
    </citation>
    <scope>NUCLEOTIDE SEQUENCE [LARGE SCALE GENOMIC DNA]</scope>
    <source>
        <strain evidence="2 3">5JN-11</strain>
    </source>
</reference>
<dbReference type="SMART" id="SM00342">
    <property type="entry name" value="HTH_ARAC"/>
    <property type="match status" value="1"/>
</dbReference>
<feature type="domain" description="HTH araC/xylS-type" evidence="1">
    <location>
        <begin position="160"/>
        <end position="264"/>
    </location>
</feature>
<protein>
    <submittedName>
        <fullName evidence="2">AraC family transcriptional regulator</fullName>
    </submittedName>
</protein>
<evidence type="ECO:0000313" key="2">
    <source>
        <dbReference type="EMBL" id="PRD45485.1"/>
    </source>
</evidence>
<gene>
    <name evidence="2" type="ORF">C5745_18005</name>
</gene>
<evidence type="ECO:0000313" key="3">
    <source>
        <dbReference type="Proteomes" id="UP000239711"/>
    </source>
</evidence>
<organism evidence="2 3">
    <name type="scientific">Sphingobacterium haloxyli</name>
    <dbReference type="NCBI Taxonomy" id="2100533"/>
    <lineage>
        <taxon>Bacteria</taxon>
        <taxon>Pseudomonadati</taxon>
        <taxon>Bacteroidota</taxon>
        <taxon>Sphingobacteriia</taxon>
        <taxon>Sphingobacteriales</taxon>
        <taxon>Sphingobacteriaceae</taxon>
        <taxon>Sphingobacterium</taxon>
    </lineage>
</organism>
<keyword evidence="3" id="KW-1185">Reference proteome</keyword>
<evidence type="ECO:0000259" key="1">
    <source>
        <dbReference type="PROSITE" id="PS01124"/>
    </source>
</evidence>
<dbReference type="Pfam" id="PF00165">
    <property type="entry name" value="HTH_AraC"/>
    <property type="match status" value="1"/>
</dbReference>
<dbReference type="Proteomes" id="UP000239711">
    <property type="component" value="Unassembled WGS sequence"/>
</dbReference>
<proteinExistence type="predicted"/>
<dbReference type="OrthoDB" id="635259at2"/>
<dbReference type="Gene3D" id="1.10.10.60">
    <property type="entry name" value="Homeodomain-like"/>
    <property type="match status" value="1"/>
</dbReference>
<name>A0A2S9IY87_9SPHI</name>
<dbReference type="GO" id="GO:0003700">
    <property type="term" value="F:DNA-binding transcription factor activity"/>
    <property type="evidence" value="ECO:0007669"/>
    <property type="project" value="InterPro"/>
</dbReference>
<dbReference type="EMBL" id="PVBQ01000020">
    <property type="protein sequence ID" value="PRD45485.1"/>
    <property type="molecule type" value="Genomic_DNA"/>
</dbReference>
<dbReference type="AlphaFoldDB" id="A0A2S9IY87"/>
<dbReference type="InterPro" id="IPR018060">
    <property type="entry name" value="HTH_AraC"/>
</dbReference>
<dbReference type="GO" id="GO:0043565">
    <property type="term" value="F:sequence-specific DNA binding"/>
    <property type="evidence" value="ECO:0007669"/>
    <property type="project" value="InterPro"/>
</dbReference>
<dbReference type="RefSeq" id="WP_105718409.1">
    <property type="nucleotide sequence ID" value="NZ_PVBQ01000020.1"/>
</dbReference>
<comment type="caution">
    <text evidence="2">The sequence shown here is derived from an EMBL/GenBank/DDBJ whole genome shotgun (WGS) entry which is preliminary data.</text>
</comment>